<keyword evidence="1" id="KW-1133">Transmembrane helix</keyword>
<accession>A0ABX1KN54</accession>
<dbReference type="Pfam" id="PF18145">
    <property type="entry name" value="SAVED"/>
    <property type="match status" value="1"/>
</dbReference>
<evidence type="ECO:0000259" key="2">
    <source>
        <dbReference type="Pfam" id="PF18145"/>
    </source>
</evidence>
<feature type="transmembrane region" description="Helical" evidence="1">
    <location>
        <begin position="67"/>
        <end position="89"/>
    </location>
</feature>
<evidence type="ECO:0000313" key="4">
    <source>
        <dbReference type="EMBL" id="NLQ23011.1"/>
    </source>
</evidence>
<dbReference type="Pfam" id="PF18303">
    <property type="entry name" value="Saf_2TM"/>
    <property type="match status" value="1"/>
</dbReference>
<name>A0ABX1KN54_9GAMM</name>
<reference evidence="4 5" key="1">
    <citation type="submission" date="2020-04" db="EMBL/GenBank/DDBJ databases">
        <title>The first description of lens atrophy caused by putative novel Shewanella sp. that is a new emerging pathogen for cultured rainbow trout?</title>
        <authorList>
            <person name="Saticioglu I.B."/>
            <person name="Duman M."/>
            <person name="Altun S."/>
        </authorList>
    </citation>
    <scope>NUCLEOTIDE SEQUENCE [LARGE SCALE GENOMIC DNA]</scope>
    <source>
        <strain evidence="4 5">S-1</strain>
    </source>
</reference>
<evidence type="ECO:0000259" key="3">
    <source>
        <dbReference type="Pfam" id="PF18303"/>
    </source>
</evidence>
<evidence type="ECO:0000313" key="5">
    <source>
        <dbReference type="Proteomes" id="UP000527352"/>
    </source>
</evidence>
<gene>
    <name evidence="4" type="ORF">HGO26_08985</name>
</gene>
<keyword evidence="5" id="KW-1185">Reference proteome</keyword>
<protein>
    <submittedName>
        <fullName evidence="4">SAVED domain-containing protein</fullName>
    </submittedName>
</protein>
<dbReference type="RefSeq" id="WP_168824678.1">
    <property type="nucleotide sequence ID" value="NZ_JABAEB010000005.1"/>
</dbReference>
<comment type="caution">
    <text evidence="4">The sequence shown here is derived from an EMBL/GenBank/DDBJ whole genome shotgun (WGS) entry which is preliminary data.</text>
</comment>
<evidence type="ECO:0000256" key="1">
    <source>
        <dbReference type="SAM" id="Phobius"/>
    </source>
</evidence>
<feature type="domain" description="SMODS-associated and fused to various effectors" evidence="2">
    <location>
        <begin position="160"/>
        <end position="345"/>
    </location>
</feature>
<organism evidence="4 5">
    <name type="scientific">Shewanella oncorhynchi</name>
    <dbReference type="NCBI Taxonomy" id="2726434"/>
    <lineage>
        <taxon>Bacteria</taxon>
        <taxon>Pseudomonadati</taxon>
        <taxon>Pseudomonadota</taxon>
        <taxon>Gammaproteobacteria</taxon>
        <taxon>Alteromonadales</taxon>
        <taxon>Shewanellaceae</taxon>
        <taxon>Shewanella</taxon>
    </lineage>
</organism>
<keyword evidence="1" id="KW-0812">Transmembrane</keyword>
<dbReference type="InterPro" id="IPR041167">
    <property type="entry name" value="Saf_2TM"/>
</dbReference>
<dbReference type="InterPro" id="IPR040836">
    <property type="entry name" value="SAVED"/>
</dbReference>
<feature type="transmembrane region" description="Helical" evidence="1">
    <location>
        <begin position="25"/>
        <end position="46"/>
    </location>
</feature>
<dbReference type="NCBIfam" id="NF033611">
    <property type="entry name" value="SAVED"/>
    <property type="match status" value="1"/>
</dbReference>
<sequence length="365" mass="40399">MNTTQLMNRIFELATLYFRRSPAGLLLSSGVSLMLGGPWLAAKLIFRKESSDGSYIAGEINTTQTEWWVNAACLGAGALLIVIGSYFAWITFQEQRRKLVIALELRGLSQTADSPLQSSIPSLTLGRRESIFIDVRQLVQGTTAQKQEAVSAVNLIHIRLKQLKDGRDRDDLSLYAGGLAPVPLLFLTGNLLAAESKVHWLDWNRKTSKWVSPDEGTDLTDPLPIIYKPAYQEVVLAFSISYPIDCLELTTAFPGTDIVELKIENPAPGMVISETSIQTLMQDFMNCIATLKSKGVKKIHLVLAAPSIISMRLGACYAGRNMPELIIYQYQQAQKETPYPWGIKMPNSETNQGVLVTWCKMSGQA</sequence>
<dbReference type="EMBL" id="JABAEB010000005">
    <property type="protein sequence ID" value="NLQ23011.1"/>
    <property type="molecule type" value="Genomic_DNA"/>
</dbReference>
<proteinExistence type="predicted"/>
<dbReference type="Proteomes" id="UP000527352">
    <property type="component" value="Unassembled WGS sequence"/>
</dbReference>
<keyword evidence="1" id="KW-0472">Membrane</keyword>
<feature type="domain" description="SAVED-fused 2TM effector" evidence="3">
    <location>
        <begin position="13"/>
        <end position="144"/>
    </location>
</feature>